<name>A0ABW5TX64_9RHOB</name>
<accession>A0ABW5TX64</accession>
<dbReference type="Gene3D" id="3.40.50.300">
    <property type="entry name" value="P-loop containing nucleotide triphosphate hydrolases"/>
    <property type="match status" value="1"/>
</dbReference>
<gene>
    <name evidence="6" type="ORF">ACFSUD_01450</name>
</gene>
<evidence type="ECO:0000256" key="1">
    <source>
        <dbReference type="ARBA" id="ARBA00005417"/>
    </source>
</evidence>
<evidence type="ECO:0000256" key="4">
    <source>
        <dbReference type="ARBA" id="ARBA00022840"/>
    </source>
</evidence>
<keyword evidence="2" id="KW-0813">Transport</keyword>
<evidence type="ECO:0000313" key="6">
    <source>
        <dbReference type="EMBL" id="MFD2738226.1"/>
    </source>
</evidence>
<dbReference type="InterPro" id="IPR003593">
    <property type="entry name" value="AAA+_ATPase"/>
</dbReference>
<dbReference type="PANTHER" id="PTHR43553">
    <property type="entry name" value="HEAVY METAL TRANSPORTER"/>
    <property type="match status" value="1"/>
</dbReference>
<keyword evidence="7" id="KW-1185">Reference proteome</keyword>
<dbReference type="Proteomes" id="UP001597474">
    <property type="component" value="Unassembled WGS sequence"/>
</dbReference>
<dbReference type="SMART" id="SM00382">
    <property type="entry name" value="AAA"/>
    <property type="match status" value="1"/>
</dbReference>
<dbReference type="CDD" id="cd03225">
    <property type="entry name" value="ABC_cobalt_CbiO_domain1"/>
    <property type="match status" value="1"/>
</dbReference>
<dbReference type="GO" id="GO:0005524">
    <property type="term" value="F:ATP binding"/>
    <property type="evidence" value="ECO:0007669"/>
    <property type="project" value="UniProtKB-KW"/>
</dbReference>
<evidence type="ECO:0000256" key="2">
    <source>
        <dbReference type="ARBA" id="ARBA00022448"/>
    </source>
</evidence>
<feature type="domain" description="ABC transporter" evidence="5">
    <location>
        <begin position="9"/>
        <end position="235"/>
    </location>
</feature>
<proteinExistence type="inferred from homology"/>
<dbReference type="InterPro" id="IPR027417">
    <property type="entry name" value="P-loop_NTPase"/>
</dbReference>
<dbReference type="InterPro" id="IPR050095">
    <property type="entry name" value="ECF_ABC_transporter_ATP-bd"/>
</dbReference>
<sequence length="244" mass="26361">MEADIPPLIALENVQFAPEATPVLRDISLRASERRIAIVGRNGSGKTSLARIIAGLVLPDEGRVRIAGVDVGKDRRAALKVVGVLFQNPDHQIIFPTVEEEIGFGLTQLGQSKAEAARNVTAILERFGKSHWARAAIHRLSQGQRQLVCLMAVLAMRPKVILLDEPFAGLDIPTSLHLERVLDGIDATLLQITHDPATVQHYDRVVWLDEGSIRQQGAPAVVLPAFTAAMTELGGVDDLSDLAG</sequence>
<keyword evidence="3" id="KW-0547">Nucleotide-binding</keyword>
<dbReference type="PANTHER" id="PTHR43553:SF24">
    <property type="entry name" value="ENERGY-COUPLING FACTOR TRANSPORTER ATP-BINDING PROTEIN ECFA1"/>
    <property type="match status" value="1"/>
</dbReference>
<dbReference type="SUPFAM" id="SSF52540">
    <property type="entry name" value="P-loop containing nucleoside triphosphate hydrolases"/>
    <property type="match status" value="1"/>
</dbReference>
<keyword evidence="4 6" id="KW-0067">ATP-binding</keyword>
<comment type="caution">
    <text evidence="6">The sequence shown here is derived from an EMBL/GenBank/DDBJ whole genome shotgun (WGS) entry which is preliminary data.</text>
</comment>
<evidence type="ECO:0000256" key="3">
    <source>
        <dbReference type="ARBA" id="ARBA00022741"/>
    </source>
</evidence>
<dbReference type="InterPro" id="IPR003439">
    <property type="entry name" value="ABC_transporter-like_ATP-bd"/>
</dbReference>
<dbReference type="EMBL" id="JBHUMP010000001">
    <property type="protein sequence ID" value="MFD2738226.1"/>
    <property type="molecule type" value="Genomic_DNA"/>
</dbReference>
<dbReference type="Pfam" id="PF00005">
    <property type="entry name" value="ABC_tran"/>
    <property type="match status" value="1"/>
</dbReference>
<dbReference type="InterPro" id="IPR015856">
    <property type="entry name" value="ABC_transpr_CbiO/EcfA_su"/>
</dbReference>
<organism evidence="6 7">
    <name type="scientific">Sulfitobacter aestuarii</name>
    <dbReference type="NCBI Taxonomy" id="2161676"/>
    <lineage>
        <taxon>Bacteria</taxon>
        <taxon>Pseudomonadati</taxon>
        <taxon>Pseudomonadota</taxon>
        <taxon>Alphaproteobacteria</taxon>
        <taxon>Rhodobacterales</taxon>
        <taxon>Roseobacteraceae</taxon>
        <taxon>Sulfitobacter</taxon>
    </lineage>
</organism>
<evidence type="ECO:0000259" key="5">
    <source>
        <dbReference type="PROSITE" id="PS50893"/>
    </source>
</evidence>
<reference evidence="7" key="1">
    <citation type="journal article" date="2019" name="Int. J. Syst. Evol. Microbiol.">
        <title>The Global Catalogue of Microorganisms (GCM) 10K type strain sequencing project: providing services to taxonomists for standard genome sequencing and annotation.</title>
        <authorList>
            <consortium name="The Broad Institute Genomics Platform"/>
            <consortium name="The Broad Institute Genome Sequencing Center for Infectious Disease"/>
            <person name="Wu L."/>
            <person name="Ma J."/>
        </authorList>
    </citation>
    <scope>NUCLEOTIDE SEQUENCE [LARGE SCALE GENOMIC DNA]</scope>
    <source>
        <strain evidence="7">TISTR 2562</strain>
    </source>
</reference>
<evidence type="ECO:0000313" key="7">
    <source>
        <dbReference type="Proteomes" id="UP001597474"/>
    </source>
</evidence>
<comment type="similarity">
    <text evidence="1">Belongs to the ABC transporter superfamily.</text>
</comment>
<dbReference type="PROSITE" id="PS50893">
    <property type="entry name" value="ABC_TRANSPORTER_2"/>
    <property type="match status" value="1"/>
</dbReference>
<protein>
    <submittedName>
        <fullName evidence="6">Energy-coupling factor ABC transporter ATP-binding protein</fullName>
    </submittedName>
</protein>
<dbReference type="RefSeq" id="WP_386370748.1">
    <property type="nucleotide sequence ID" value="NZ_JBHUMP010000001.1"/>
</dbReference>